<dbReference type="PANTHER" id="PTHR43968:SF6">
    <property type="entry name" value="GLUTATHIONE S-TRANSFERASE OMEGA"/>
    <property type="match status" value="1"/>
</dbReference>
<dbReference type="Gene3D" id="1.20.1050.10">
    <property type="match status" value="1"/>
</dbReference>
<evidence type="ECO:0000313" key="2">
    <source>
        <dbReference type="EMBL" id="RCL38199.1"/>
    </source>
</evidence>
<dbReference type="Pfam" id="PF13417">
    <property type="entry name" value="GST_N_3"/>
    <property type="match status" value="1"/>
</dbReference>
<dbReference type="PROSITE" id="PS50404">
    <property type="entry name" value="GST_NTER"/>
    <property type="match status" value="1"/>
</dbReference>
<dbReference type="InterPro" id="IPR004045">
    <property type="entry name" value="Glutathione_S-Trfase_N"/>
</dbReference>
<proteinExistence type="predicted"/>
<accession>A0A368BLK4</accession>
<evidence type="ECO:0000313" key="3">
    <source>
        <dbReference type="Proteomes" id="UP000253032"/>
    </source>
</evidence>
<dbReference type="GO" id="GO:0016740">
    <property type="term" value="F:transferase activity"/>
    <property type="evidence" value="ECO:0007669"/>
    <property type="project" value="UniProtKB-KW"/>
</dbReference>
<dbReference type="Proteomes" id="UP000253032">
    <property type="component" value="Unassembled WGS sequence"/>
</dbReference>
<dbReference type="InterPro" id="IPR036249">
    <property type="entry name" value="Thioredoxin-like_sf"/>
</dbReference>
<dbReference type="GO" id="GO:0005737">
    <property type="term" value="C:cytoplasm"/>
    <property type="evidence" value="ECO:0007669"/>
    <property type="project" value="TreeGrafter"/>
</dbReference>
<evidence type="ECO:0000259" key="1">
    <source>
        <dbReference type="PROSITE" id="PS50404"/>
    </source>
</evidence>
<comment type="caution">
    <text evidence="2">The sequence shown here is derived from an EMBL/GenBank/DDBJ whole genome shotgun (WGS) entry which is preliminary data.</text>
</comment>
<dbReference type="EMBL" id="QOPC01000012">
    <property type="protein sequence ID" value="RCL38199.1"/>
    <property type="molecule type" value="Genomic_DNA"/>
</dbReference>
<name>A0A368BLK4_9GAMM</name>
<dbReference type="PANTHER" id="PTHR43968">
    <property type="match status" value="1"/>
</dbReference>
<feature type="domain" description="GST N-terminal" evidence="1">
    <location>
        <begin position="2"/>
        <end position="80"/>
    </location>
</feature>
<dbReference type="SFLD" id="SFLDS00019">
    <property type="entry name" value="Glutathione_Transferase_(cytos"/>
    <property type="match status" value="1"/>
</dbReference>
<gene>
    <name evidence="2" type="ORF">DBW98_02805</name>
</gene>
<sequence>MTLPILYSFRRCPYAMRARMALILASQKCELREILLKNKPDEMLKISPKGTVPVLQLPDKVLDESLDIISWACKSSVSDMHIYSRVEEAMSDELIQLFDSEFKYHLDRYKYSSRYGVESKEHQKECKTILKNLEVMINPNPWIFGRQVSLLDISILPFIRQCKIANQDWFFAQKFVKVIDLLNYFENDDLFIQAMQKYDLWDPKKNNGNIFP</sequence>
<organism evidence="2 3">
    <name type="scientific">SAR86 cluster bacterium</name>
    <dbReference type="NCBI Taxonomy" id="2030880"/>
    <lineage>
        <taxon>Bacteria</taxon>
        <taxon>Pseudomonadati</taxon>
        <taxon>Pseudomonadota</taxon>
        <taxon>Gammaproteobacteria</taxon>
        <taxon>SAR86 cluster</taxon>
    </lineage>
</organism>
<keyword evidence="2" id="KW-0808">Transferase</keyword>
<dbReference type="AlphaFoldDB" id="A0A368BLK4"/>
<dbReference type="CDD" id="cd03060">
    <property type="entry name" value="GST_N_Omega_like"/>
    <property type="match status" value="1"/>
</dbReference>
<reference evidence="2 3" key="1">
    <citation type="journal article" date="2018" name="Microbiome">
        <title>Fine metagenomic profile of the Mediterranean stratified and mixed water columns revealed by assembly and recruitment.</title>
        <authorList>
            <person name="Haro-Moreno J.M."/>
            <person name="Lopez-Perez M."/>
            <person name="De La Torre J.R."/>
            <person name="Picazo A."/>
            <person name="Camacho A."/>
            <person name="Rodriguez-Valera F."/>
        </authorList>
    </citation>
    <scope>NUCLEOTIDE SEQUENCE [LARGE SCALE GENOMIC DNA]</scope>
    <source>
        <strain evidence="2">MED-G84</strain>
    </source>
</reference>
<dbReference type="SUPFAM" id="SSF47616">
    <property type="entry name" value="GST C-terminal domain-like"/>
    <property type="match status" value="1"/>
</dbReference>
<dbReference type="Gene3D" id="3.40.30.10">
    <property type="entry name" value="Glutaredoxin"/>
    <property type="match status" value="1"/>
</dbReference>
<dbReference type="InterPro" id="IPR050983">
    <property type="entry name" value="GST_Omega/HSP26"/>
</dbReference>
<dbReference type="InterPro" id="IPR036282">
    <property type="entry name" value="Glutathione-S-Trfase_C_sf"/>
</dbReference>
<dbReference type="SUPFAM" id="SSF52833">
    <property type="entry name" value="Thioredoxin-like"/>
    <property type="match status" value="1"/>
</dbReference>
<protein>
    <submittedName>
        <fullName evidence="2">Glutathione S-transferase</fullName>
    </submittedName>
</protein>
<dbReference type="InterPro" id="IPR040079">
    <property type="entry name" value="Glutathione_S-Trfase"/>
</dbReference>